<dbReference type="Gene3D" id="1.20.1600.10">
    <property type="entry name" value="Outer membrane efflux proteins (OEP)"/>
    <property type="match status" value="1"/>
</dbReference>
<dbReference type="PROSITE" id="PS51257">
    <property type="entry name" value="PROKAR_LIPOPROTEIN"/>
    <property type="match status" value="1"/>
</dbReference>
<comment type="similarity">
    <text evidence="1 2">Belongs to the outer membrane factor (OMF) (TC 1.B.17) family.</text>
</comment>
<name>A0A2W5HC14_9BACT</name>
<sequence length="475" mass="51865">MNKMILTVLISTTFLSGCTMIPDFDTPKSPVESEWPQGQAYLDLGSAERGSIRNVTWQEFFRSPNLQKIIQTSLDNNRDLRIAALNVEQARQLYRVQRADLLPTIDALGSGTRQNIPENAAALQGEGIQSQYSANIGTTNYEIDIFGRIRSLNAQALEEYLATEEAQKSVKISLIAEVANAYLVYLADQKLLALTEDTLTAQQKSFDVINKSFELGVGNKLDVSQAAQSVETARANHAVYLRLVAQDKNALLLLMGISTEGDLLQGETLDQIQFAENLPVGLPSDVLLERPDIRQAEHGLLAANANIGAARANFFPTISLTGSAGLASQSLSDLFKSGSGLAWNFSPSVSLPIFTGGRNIANLGVSQATRDIRVAEYEKAIQVAFREISDELAARGTYTNQLKAQQALAQAAQDAYRLSQARYDQGIENYLNVLDAQRSLYAAQQTEITVSQQRLSNLVTLYKVLGGGLDQQAKK</sequence>
<comment type="caution">
    <text evidence="3">The sequence shown here is derived from an EMBL/GenBank/DDBJ whole genome shotgun (WGS) entry which is preliminary data.</text>
</comment>
<dbReference type="GO" id="GO:0005886">
    <property type="term" value="C:plasma membrane"/>
    <property type="evidence" value="ECO:0007669"/>
    <property type="project" value="UniProtKB-SubCell"/>
</dbReference>
<keyword evidence="2" id="KW-1134">Transmembrane beta strand</keyword>
<keyword evidence="2" id="KW-0472">Membrane</keyword>
<dbReference type="PANTHER" id="PTHR30203">
    <property type="entry name" value="OUTER MEMBRANE CATION EFFLUX PROTEIN"/>
    <property type="match status" value="1"/>
</dbReference>
<keyword evidence="2" id="KW-0449">Lipoprotein</keyword>
<evidence type="ECO:0000256" key="1">
    <source>
        <dbReference type="ARBA" id="ARBA00007613"/>
    </source>
</evidence>
<protein>
    <submittedName>
        <fullName evidence="3">Multidrug transporter</fullName>
    </submittedName>
</protein>
<accession>A0A2W5HC14</accession>
<dbReference type="EMBL" id="QFOT01000057">
    <property type="protein sequence ID" value="PZP55656.1"/>
    <property type="molecule type" value="Genomic_DNA"/>
</dbReference>
<gene>
    <name evidence="3" type="ORF">DI586_06220</name>
</gene>
<reference evidence="3 4" key="1">
    <citation type="submission" date="2017-08" db="EMBL/GenBank/DDBJ databases">
        <title>Infants hospitalized years apart are colonized by the same room-sourced microbial strains.</title>
        <authorList>
            <person name="Brooks B."/>
            <person name="Olm M.R."/>
            <person name="Firek B.A."/>
            <person name="Baker R."/>
            <person name="Thomas B.C."/>
            <person name="Morowitz M.J."/>
            <person name="Banfield J.F."/>
        </authorList>
    </citation>
    <scope>NUCLEOTIDE SEQUENCE [LARGE SCALE GENOMIC DNA]</scope>
    <source>
        <strain evidence="3">S2_006_000_R2_64</strain>
    </source>
</reference>
<dbReference type="NCBIfam" id="TIGR01845">
    <property type="entry name" value="outer_NodT"/>
    <property type="match status" value="1"/>
</dbReference>
<dbReference type="PANTHER" id="PTHR30203:SF32">
    <property type="entry name" value="CATION EFFLUX SYSTEM PROTEIN CUSC"/>
    <property type="match status" value="1"/>
</dbReference>
<keyword evidence="2" id="KW-0564">Palmitate</keyword>
<dbReference type="AlphaFoldDB" id="A0A2W5HC14"/>
<dbReference type="InterPro" id="IPR003423">
    <property type="entry name" value="OMP_efflux"/>
</dbReference>
<dbReference type="SUPFAM" id="SSF56954">
    <property type="entry name" value="Outer membrane efflux proteins (OEP)"/>
    <property type="match status" value="1"/>
</dbReference>
<dbReference type="Gene3D" id="2.20.200.10">
    <property type="entry name" value="Outer membrane efflux proteins (OEP)"/>
    <property type="match status" value="1"/>
</dbReference>
<dbReference type="InterPro" id="IPR010131">
    <property type="entry name" value="MdtP/NodT-like"/>
</dbReference>
<evidence type="ECO:0000313" key="4">
    <source>
        <dbReference type="Proteomes" id="UP000249739"/>
    </source>
</evidence>
<proteinExistence type="inferred from homology"/>
<dbReference type="GO" id="GO:0015562">
    <property type="term" value="F:efflux transmembrane transporter activity"/>
    <property type="evidence" value="ECO:0007669"/>
    <property type="project" value="InterPro"/>
</dbReference>
<dbReference type="Pfam" id="PF02321">
    <property type="entry name" value="OEP"/>
    <property type="match status" value="2"/>
</dbReference>
<evidence type="ECO:0000256" key="2">
    <source>
        <dbReference type="RuleBase" id="RU362097"/>
    </source>
</evidence>
<keyword evidence="2" id="KW-0812">Transmembrane</keyword>
<dbReference type="Proteomes" id="UP000249739">
    <property type="component" value="Unassembled WGS sequence"/>
</dbReference>
<evidence type="ECO:0000313" key="3">
    <source>
        <dbReference type="EMBL" id="PZP55656.1"/>
    </source>
</evidence>
<comment type="subcellular location">
    <subcellularLocation>
        <location evidence="2">Cell membrane</location>
        <topology evidence="2">Lipid-anchor</topology>
    </subcellularLocation>
</comment>
<organism evidence="3 4">
    <name type="scientific">Micavibrio aeruginosavorus</name>
    <dbReference type="NCBI Taxonomy" id="349221"/>
    <lineage>
        <taxon>Bacteria</taxon>
        <taxon>Pseudomonadati</taxon>
        <taxon>Bdellovibrionota</taxon>
        <taxon>Bdellovibrionia</taxon>
        <taxon>Bdellovibrionales</taxon>
        <taxon>Pseudobdellovibrionaceae</taxon>
        <taxon>Micavibrio</taxon>
    </lineage>
</organism>